<dbReference type="PANTHER" id="PTHR32243">
    <property type="entry name" value="MALTOSE TRANSPORT SYSTEM PERMEASE-RELATED"/>
    <property type="match status" value="1"/>
</dbReference>
<dbReference type="InterPro" id="IPR000515">
    <property type="entry name" value="MetI-like"/>
</dbReference>
<sequence length="281" mass="32005">MLMSKRQRLWLHVLTYAVLIIIAIYCLFPFLWMADTALKPMNEVRTSHPTFWINHLTFSNFSRVLWQSKFIRFFGNSMYVALATTILSLIISIFAGYALSRFRAYRGVKVVSVTLLLSQMVPGVLLLVPLYLLMKNYHLLDTYYSMILAYTTFMVPLCTFMLKGYFDSIPYEMEESAEIDGCSRVGIIFRIILPVSIPSLIATALFAFVNAWNEFMFGFVFINDEAHRTLTPGITLFKGLYTTDWGSIMAASVLSVVPVVILFIFMQKFLIDGMTAGAVKG</sequence>
<dbReference type="Gene3D" id="1.10.3720.10">
    <property type="entry name" value="MetI-like"/>
    <property type="match status" value="1"/>
</dbReference>
<organism evidence="9 10">
    <name type="scientific">Paenibacillus pectinilyticus</name>
    <dbReference type="NCBI Taxonomy" id="512399"/>
    <lineage>
        <taxon>Bacteria</taxon>
        <taxon>Bacillati</taxon>
        <taxon>Bacillota</taxon>
        <taxon>Bacilli</taxon>
        <taxon>Bacillales</taxon>
        <taxon>Paenibacillaceae</taxon>
        <taxon>Paenibacillus</taxon>
    </lineage>
</organism>
<comment type="caution">
    <text evidence="9">The sequence shown here is derived from an EMBL/GenBank/DDBJ whole genome shotgun (WGS) entry which is preliminary data.</text>
</comment>
<evidence type="ECO:0000259" key="8">
    <source>
        <dbReference type="PROSITE" id="PS50928"/>
    </source>
</evidence>
<feature type="transmembrane region" description="Helical" evidence="7">
    <location>
        <begin position="78"/>
        <end position="99"/>
    </location>
</feature>
<keyword evidence="2 7" id="KW-0813">Transport</keyword>
<evidence type="ECO:0000256" key="4">
    <source>
        <dbReference type="ARBA" id="ARBA00022692"/>
    </source>
</evidence>
<evidence type="ECO:0000313" key="10">
    <source>
        <dbReference type="Proteomes" id="UP000093309"/>
    </source>
</evidence>
<evidence type="ECO:0000256" key="5">
    <source>
        <dbReference type="ARBA" id="ARBA00022989"/>
    </source>
</evidence>
<feature type="transmembrane region" description="Helical" evidence="7">
    <location>
        <begin position="111"/>
        <end position="132"/>
    </location>
</feature>
<dbReference type="InterPro" id="IPR035906">
    <property type="entry name" value="MetI-like_sf"/>
</dbReference>
<feature type="transmembrane region" description="Helical" evidence="7">
    <location>
        <begin position="9"/>
        <end position="32"/>
    </location>
</feature>
<dbReference type="CDD" id="cd06261">
    <property type="entry name" value="TM_PBP2"/>
    <property type="match status" value="1"/>
</dbReference>
<evidence type="ECO:0000256" key="7">
    <source>
        <dbReference type="RuleBase" id="RU363032"/>
    </source>
</evidence>
<feature type="transmembrane region" description="Helical" evidence="7">
    <location>
        <begin position="245"/>
        <end position="265"/>
    </location>
</feature>
<dbReference type="Pfam" id="PF00528">
    <property type="entry name" value="BPD_transp_1"/>
    <property type="match status" value="1"/>
</dbReference>
<feature type="transmembrane region" description="Helical" evidence="7">
    <location>
        <begin position="187"/>
        <end position="209"/>
    </location>
</feature>
<dbReference type="GO" id="GO:0005886">
    <property type="term" value="C:plasma membrane"/>
    <property type="evidence" value="ECO:0007669"/>
    <property type="project" value="UniProtKB-SubCell"/>
</dbReference>
<accession>A0A1C0ZW04</accession>
<evidence type="ECO:0000256" key="6">
    <source>
        <dbReference type="ARBA" id="ARBA00023136"/>
    </source>
</evidence>
<comment type="subcellular location">
    <subcellularLocation>
        <location evidence="1 7">Cell membrane</location>
        <topology evidence="1 7">Multi-pass membrane protein</topology>
    </subcellularLocation>
</comment>
<feature type="transmembrane region" description="Helical" evidence="7">
    <location>
        <begin position="144"/>
        <end position="166"/>
    </location>
</feature>
<dbReference type="InterPro" id="IPR050901">
    <property type="entry name" value="BP-dep_ABC_trans_perm"/>
</dbReference>
<name>A0A1C0ZW04_9BACL</name>
<dbReference type="OrthoDB" id="9810086at2"/>
<dbReference type="EMBL" id="LYPC01000027">
    <property type="protein sequence ID" value="OCT12294.1"/>
    <property type="molecule type" value="Genomic_DNA"/>
</dbReference>
<dbReference type="AlphaFoldDB" id="A0A1C0ZW04"/>
<evidence type="ECO:0000256" key="1">
    <source>
        <dbReference type="ARBA" id="ARBA00004651"/>
    </source>
</evidence>
<evidence type="ECO:0000256" key="3">
    <source>
        <dbReference type="ARBA" id="ARBA00022475"/>
    </source>
</evidence>
<evidence type="ECO:0000313" key="9">
    <source>
        <dbReference type="EMBL" id="OCT12294.1"/>
    </source>
</evidence>
<feature type="domain" description="ABC transmembrane type-1" evidence="8">
    <location>
        <begin position="74"/>
        <end position="266"/>
    </location>
</feature>
<dbReference type="PANTHER" id="PTHR32243:SF18">
    <property type="entry name" value="INNER MEMBRANE ABC TRANSPORTER PERMEASE PROTEIN YCJP"/>
    <property type="match status" value="1"/>
</dbReference>
<comment type="similarity">
    <text evidence="7">Belongs to the binding-protein-dependent transport system permease family.</text>
</comment>
<dbReference type="STRING" id="512399.A8709_31160"/>
<dbReference type="PROSITE" id="PS50928">
    <property type="entry name" value="ABC_TM1"/>
    <property type="match status" value="1"/>
</dbReference>
<keyword evidence="6 7" id="KW-0472">Membrane</keyword>
<dbReference type="Proteomes" id="UP000093309">
    <property type="component" value="Unassembled WGS sequence"/>
</dbReference>
<dbReference type="SUPFAM" id="SSF161098">
    <property type="entry name" value="MetI-like"/>
    <property type="match status" value="1"/>
</dbReference>
<reference evidence="10" key="1">
    <citation type="submission" date="2016-05" db="EMBL/GenBank/DDBJ databases">
        <title>Paenibacillus oryzae. sp. nov., isolated from the rice root.</title>
        <authorList>
            <person name="Zhang J."/>
            <person name="Zhang X."/>
        </authorList>
    </citation>
    <scope>NUCLEOTIDE SEQUENCE [LARGE SCALE GENOMIC DNA]</scope>
    <source>
        <strain evidence="10">KCTC13222</strain>
    </source>
</reference>
<keyword evidence="3" id="KW-1003">Cell membrane</keyword>
<protein>
    <recommendedName>
        <fullName evidence="8">ABC transmembrane type-1 domain-containing protein</fullName>
    </recommendedName>
</protein>
<gene>
    <name evidence="9" type="ORF">A8709_31160</name>
</gene>
<keyword evidence="5 7" id="KW-1133">Transmembrane helix</keyword>
<keyword evidence="4 7" id="KW-0812">Transmembrane</keyword>
<keyword evidence="10" id="KW-1185">Reference proteome</keyword>
<proteinExistence type="inferred from homology"/>
<evidence type="ECO:0000256" key="2">
    <source>
        <dbReference type="ARBA" id="ARBA00022448"/>
    </source>
</evidence>
<dbReference type="GO" id="GO:0055085">
    <property type="term" value="P:transmembrane transport"/>
    <property type="evidence" value="ECO:0007669"/>
    <property type="project" value="InterPro"/>
</dbReference>